<feature type="domain" description="Fido" evidence="1">
    <location>
        <begin position="1"/>
        <end position="98"/>
    </location>
</feature>
<dbReference type="InterPro" id="IPR036597">
    <property type="entry name" value="Fido-like_dom_sf"/>
</dbReference>
<evidence type="ECO:0000259" key="1">
    <source>
        <dbReference type="PROSITE" id="PS51459"/>
    </source>
</evidence>
<dbReference type="Proteomes" id="UP000664628">
    <property type="component" value="Unassembled WGS sequence"/>
</dbReference>
<organism evidence="2 3">
    <name type="scientific">Fibrella forsythiae</name>
    <dbReference type="NCBI Taxonomy" id="2817061"/>
    <lineage>
        <taxon>Bacteria</taxon>
        <taxon>Pseudomonadati</taxon>
        <taxon>Bacteroidota</taxon>
        <taxon>Cytophagia</taxon>
        <taxon>Cytophagales</taxon>
        <taxon>Spirosomataceae</taxon>
        <taxon>Fibrella</taxon>
    </lineage>
</organism>
<dbReference type="PANTHER" id="PTHR39426:SF1">
    <property type="entry name" value="HOMOLOGY TO DEATH-ON-CURING PROTEIN OF PHAGE P1"/>
    <property type="match status" value="1"/>
</dbReference>
<proteinExistence type="predicted"/>
<dbReference type="PROSITE" id="PS51459">
    <property type="entry name" value="FIDO"/>
    <property type="match status" value="1"/>
</dbReference>
<protein>
    <submittedName>
        <fullName evidence="2">Type II toxin-antitoxin system death-on-curing family toxin</fullName>
    </submittedName>
</protein>
<sequence>MHEENLDYLLDAVQSELFGEPMYPTISDKAALYCYNIICNHIFSDGNKRTGLGAALVSLNLNGFDLSSAVDDPLLTNFILTVASGQSSLEECRALFAARTVRA</sequence>
<dbReference type="Pfam" id="PF02661">
    <property type="entry name" value="Fic"/>
    <property type="match status" value="1"/>
</dbReference>
<reference evidence="2 3" key="1">
    <citation type="submission" date="2021-03" db="EMBL/GenBank/DDBJ databases">
        <title>Fibrella sp. HMF5405 genome sequencing and assembly.</title>
        <authorList>
            <person name="Kang H."/>
            <person name="Kim H."/>
            <person name="Bae S."/>
            <person name="Joh K."/>
        </authorList>
    </citation>
    <scope>NUCLEOTIDE SEQUENCE [LARGE SCALE GENOMIC DNA]</scope>
    <source>
        <strain evidence="2 3">HMF5405</strain>
    </source>
</reference>
<dbReference type="NCBIfam" id="TIGR01550">
    <property type="entry name" value="DOC_P1"/>
    <property type="match status" value="1"/>
</dbReference>
<name>A0ABS3JH17_9BACT</name>
<comment type="caution">
    <text evidence="2">The sequence shown here is derived from an EMBL/GenBank/DDBJ whole genome shotgun (WGS) entry which is preliminary data.</text>
</comment>
<dbReference type="InterPro" id="IPR006440">
    <property type="entry name" value="Doc"/>
</dbReference>
<dbReference type="RefSeq" id="WP_207329679.1">
    <property type="nucleotide sequence ID" value="NZ_JAFMYW010000003.1"/>
</dbReference>
<dbReference type="Gene3D" id="1.20.120.1870">
    <property type="entry name" value="Fic/DOC protein, Fido domain"/>
    <property type="match status" value="1"/>
</dbReference>
<dbReference type="InterPro" id="IPR053737">
    <property type="entry name" value="Type_II_TA_Toxin"/>
</dbReference>
<dbReference type="PANTHER" id="PTHR39426">
    <property type="entry name" value="HOMOLOGY TO DEATH-ON-CURING PROTEIN OF PHAGE P1"/>
    <property type="match status" value="1"/>
</dbReference>
<keyword evidence="3" id="KW-1185">Reference proteome</keyword>
<dbReference type="EMBL" id="JAFMYW010000003">
    <property type="protein sequence ID" value="MBO0949302.1"/>
    <property type="molecule type" value="Genomic_DNA"/>
</dbReference>
<accession>A0ABS3JH17</accession>
<evidence type="ECO:0000313" key="3">
    <source>
        <dbReference type="Proteomes" id="UP000664628"/>
    </source>
</evidence>
<dbReference type="SUPFAM" id="SSF140931">
    <property type="entry name" value="Fic-like"/>
    <property type="match status" value="1"/>
</dbReference>
<dbReference type="InterPro" id="IPR003812">
    <property type="entry name" value="Fido"/>
</dbReference>
<gene>
    <name evidence="2" type="ORF">J2I46_11965</name>
</gene>
<evidence type="ECO:0000313" key="2">
    <source>
        <dbReference type="EMBL" id="MBO0949302.1"/>
    </source>
</evidence>